<dbReference type="EMBL" id="JH712956">
    <property type="protein sequence ID" value="EFO16094.1"/>
    <property type="molecule type" value="Genomic_DNA"/>
</dbReference>
<accession>A0A1S0TMD2</accession>
<keyword evidence="1" id="KW-0812">Transmembrane</keyword>
<keyword evidence="1" id="KW-0472">Membrane</keyword>
<organism evidence="2">
    <name type="scientific">Loa loa</name>
    <name type="common">Eye worm</name>
    <name type="synonym">Filaria loa</name>
    <dbReference type="NCBI Taxonomy" id="7209"/>
    <lineage>
        <taxon>Eukaryota</taxon>
        <taxon>Metazoa</taxon>
        <taxon>Ecdysozoa</taxon>
        <taxon>Nematoda</taxon>
        <taxon>Chromadorea</taxon>
        <taxon>Rhabditida</taxon>
        <taxon>Spirurina</taxon>
        <taxon>Spiruromorpha</taxon>
        <taxon>Filarioidea</taxon>
        <taxon>Onchocercidae</taxon>
        <taxon>Loa</taxon>
    </lineage>
</organism>
<dbReference type="RefSeq" id="XP_003147975.1">
    <property type="nucleotide sequence ID" value="XM_003147927.1"/>
</dbReference>
<keyword evidence="1" id="KW-1133">Transmembrane helix</keyword>
<dbReference type="AlphaFoldDB" id="A0A1S0TMD2"/>
<protein>
    <submittedName>
        <fullName evidence="2">Uncharacterized protein</fullName>
    </submittedName>
</protein>
<proteinExistence type="predicted"/>
<evidence type="ECO:0000256" key="1">
    <source>
        <dbReference type="SAM" id="Phobius"/>
    </source>
</evidence>
<gene>
    <name evidence="2" type="ORF">LOAG_12414</name>
</gene>
<dbReference type="KEGG" id="loa:LOAG_12414"/>
<dbReference type="InParanoid" id="A0A1S0TMD2"/>
<dbReference type="CTD" id="9949875"/>
<evidence type="ECO:0000313" key="2">
    <source>
        <dbReference type="EMBL" id="EFO16094.1"/>
    </source>
</evidence>
<name>A0A1S0TMD2_LOALO</name>
<reference evidence="2" key="1">
    <citation type="submission" date="2012-04" db="EMBL/GenBank/DDBJ databases">
        <title>The Genome Sequence of Loa loa.</title>
        <authorList>
            <consortium name="The Broad Institute Genome Sequencing Platform"/>
            <consortium name="Broad Institute Genome Sequencing Center for Infectious Disease"/>
            <person name="Nutman T.B."/>
            <person name="Fink D.L."/>
            <person name="Russ C."/>
            <person name="Young S."/>
            <person name="Zeng Q."/>
            <person name="Gargeya S."/>
            <person name="Alvarado L."/>
            <person name="Berlin A."/>
            <person name="Chapman S.B."/>
            <person name="Chen Z."/>
            <person name="Freedman E."/>
            <person name="Gellesch M."/>
            <person name="Goldberg J."/>
            <person name="Griggs A."/>
            <person name="Gujja S."/>
            <person name="Heilman E.R."/>
            <person name="Heiman D."/>
            <person name="Howarth C."/>
            <person name="Mehta T."/>
            <person name="Neiman D."/>
            <person name="Pearson M."/>
            <person name="Roberts A."/>
            <person name="Saif S."/>
            <person name="Shea T."/>
            <person name="Shenoy N."/>
            <person name="Sisk P."/>
            <person name="Stolte C."/>
            <person name="Sykes S."/>
            <person name="White J."/>
            <person name="Yandava C."/>
            <person name="Haas B."/>
            <person name="Henn M.R."/>
            <person name="Nusbaum C."/>
            <person name="Birren B."/>
        </authorList>
    </citation>
    <scope>NUCLEOTIDE SEQUENCE [LARGE SCALE GENOMIC DNA]</scope>
</reference>
<feature type="non-terminal residue" evidence="2">
    <location>
        <position position="1"/>
    </location>
</feature>
<dbReference type="GeneID" id="9949875"/>
<feature type="transmembrane region" description="Helical" evidence="1">
    <location>
        <begin position="132"/>
        <end position="153"/>
    </location>
</feature>
<sequence length="203" mass="23931">INDILYFTTSNFTMMDDFLNAWLVIASYEMERVTENEIQLISLFEISKLQLISPINKQYNCCAVNNNALAWQQFAKHSIVSYVYSTNITERSIKYYINEKRENCKNHMTSEMSNNIAQCSALMPRMKDGLKLIHLCYIIVIIINILLCILFAFSNLCKWFLECVNEEKYIKEMKLGKVFHAQLQLNNRGKKIIEIDRKEEMIR</sequence>